<organism evidence="1 2">
    <name type="scientific">Vigna angularis var. angularis</name>
    <dbReference type="NCBI Taxonomy" id="157739"/>
    <lineage>
        <taxon>Eukaryota</taxon>
        <taxon>Viridiplantae</taxon>
        <taxon>Streptophyta</taxon>
        <taxon>Embryophyta</taxon>
        <taxon>Tracheophyta</taxon>
        <taxon>Spermatophyta</taxon>
        <taxon>Magnoliopsida</taxon>
        <taxon>eudicotyledons</taxon>
        <taxon>Gunneridae</taxon>
        <taxon>Pentapetalae</taxon>
        <taxon>rosids</taxon>
        <taxon>fabids</taxon>
        <taxon>Fabales</taxon>
        <taxon>Fabaceae</taxon>
        <taxon>Papilionoideae</taxon>
        <taxon>50 kb inversion clade</taxon>
        <taxon>NPAAA clade</taxon>
        <taxon>indigoferoid/millettioid clade</taxon>
        <taxon>Phaseoleae</taxon>
        <taxon>Vigna</taxon>
    </lineage>
</organism>
<name>A0A0S3R0A4_PHAAN</name>
<sequence>MSQATEKQMHFGDMSSQINSFKLSFNCIVPYLYSLQIPLIPVYVEAARSRSLSVPLHHASCTGVTPRPRLRARVSHAHQLLLWFVLEPHRTGRG</sequence>
<dbReference type="Proteomes" id="UP000291084">
    <property type="component" value="Chromosome 1"/>
</dbReference>
<accession>A0A0S3R0A4</accession>
<dbReference type="EMBL" id="AP015034">
    <property type="protein sequence ID" value="BAT74036.1"/>
    <property type="molecule type" value="Genomic_DNA"/>
</dbReference>
<reference evidence="1 2" key="1">
    <citation type="journal article" date="2015" name="Sci. Rep.">
        <title>The power of single molecule real-time sequencing technology in the de novo assembly of a eukaryotic genome.</title>
        <authorList>
            <person name="Sakai H."/>
            <person name="Naito K."/>
            <person name="Ogiso-Tanaka E."/>
            <person name="Takahashi Y."/>
            <person name="Iseki K."/>
            <person name="Muto C."/>
            <person name="Satou K."/>
            <person name="Teruya K."/>
            <person name="Shiroma A."/>
            <person name="Shimoji M."/>
            <person name="Hirano T."/>
            <person name="Itoh T."/>
            <person name="Kaga A."/>
            <person name="Tomooka N."/>
        </authorList>
    </citation>
    <scope>NUCLEOTIDE SEQUENCE [LARGE SCALE GENOMIC DNA]</scope>
    <source>
        <strain evidence="2">cv. Shumari</strain>
    </source>
</reference>
<dbReference type="AlphaFoldDB" id="A0A0S3R0A4"/>
<keyword evidence="2" id="KW-1185">Reference proteome</keyword>
<evidence type="ECO:0000313" key="1">
    <source>
        <dbReference type="EMBL" id="BAT74036.1"/>
    </source>
</evidence>
<evidence type="ECO:0000313" key="2">
    <source>
        <dbReference type="Proteomes" id="UP000291084"/>
    </source>
</evidence>
<proteinExistence type="predicted"/>
<protein>
    <submittedName>
        <fullName evidence="1">Uncharacterized protein</fullName>
    </submittedName>
</protein>
<gene>
    <name evidence="1" type="primary">Vigan.01G162200</name>
    <name evidence="1" type="ORF">VIGAN_01162200</name>
</gene>